<evidence type="ECO:0000313" key="3">
    <source>
        <dbReference type="Proteomes" id="UP000054921"/>
    </source>
</evidence>
<dbReference type="EMBL" id="LR134173">
    <property type="protein sequence ID" value="VEB39118.1"/>
    <property type="molecule type" value="Genomic_DNA"/>
</dbReference>
<protein>
    <submittedName>
        <fullName evidence="1">Uncharacterized protein</fullName>
    </submittedName>
</protein>
<reference evidence="2 4" key="2">
    <citation type="submission" date="2018-12" db="EMBL/GenBank/DDBJ databases">
        <authorList>
            <consortium name="Pathogen Informatics"/>
        </authorList>
    </citation>
    <scope>NUCLEOTIDE SEQUENCE [LARGE SCALE GENOMIC DNA]</scope>
    <source>
        <strain evidence="2 4">NCTC11976</strain>
    </source>
</reference>
<reference evidence="1 3" key="1">
    <citation type="submission" date="2015-11" db="EMBL/GenBank/DDBJ databases">
        <title>Genomic analysis of 38 Legionella species identifies large and diverse effector repertoires.</title>
        <authorList>
            <person name="Burstein D."/>
            <person name="Amaro F."/>
            <person name="Zusman T."/>
            <person name="Lifshitz Z."/>
            <person name="Cohen O."/>
            <person name="Gilbert J.A."/>
            <person name="Pupko T."/>
            <person name="Shuman H.A."/>
            <person name="Segal G."/>
        </authorList>
    </citation>
    <scope>NUCLEOTIDE SEQUENCE [LARGE SCALE GENOMIC DNA]</scope>
    <source>
        <strain evidence="1 3">ORW</strain>
    </source>
</reference>
<dbReference type="EMBL" id="LNXW01000013">
    <property type="protein sequence ID" value="KTC80420.1"/>
    <property type="molecule type" value="Genomic_DNA"/>
</dbReference>
<dbReference type="OrthoDB" id="5651794at2"/>
<dbReference type="Proteomes" id="UP000054921">
    <property type="component" value="Unassembled WGS sequence"/>
</dbReference>
<dbReference type="AlphaFoldDB" id="A0A0W0SBJ0"/>
<organism evidence="1 3">
    <name type="scientific">Legionella cherrii</name>
    <dbReference type="NCBI Taxonomy" id="28084"/>
    <lineage>
        <taxon>Bacteria</taxon>
        <taxon>Pseudomonadati</taxon>
        <taxon>Pseudomonadota</taxon>
        <taxon>Gammaproteobacteria</taxon>
        <taxon>Legionellales</taxon>
        <taxon>Legionellaceae</taxon>
        <taxon>Legionella</taxon>
    </lineage>
</organism>
<dbReference type="PATRIC" id="fig|28084.5.peg.2636"/>
<dbReference type="Proteomes" id="UP000277577">
    <property type="component" value="Chromosome"/>
</dbReference>
<gene>
    <name evidence="1" type="ORF">Lche_2440</name>
    <name evidence="2" type="ORF">NCTC11976_03083</name>
</gene>
<keyword evidence="4" id="KW-1185">Reference proteome</keyword>
<evidence type="ECO:0000313" key="4">
    <source>
        <dbReference type="Proteomes" id="UP000277577"/>
    </source>
</evidence>
<evidence type="ECO:0000313" key="2">
    <source>
        <dbReference type="EMBL" id="VEB39118.1"/>
    </source>
</evidence>
<name>A0A0W0SBJ0_9GAMM</name>
<sequence length="291" mass="32967">MPIDSFSEEEQTPLLKIYNETQTEKNKIPGLLRNYHSGWPLLQVSLFSVTKDMADPIKYIPVLGGGNCHFFYIGAFNFASLLTKIPGSMEISIPFPPNPKREFVKADNIHSFLKSYTIRHKKWGITISSNSGFYGKNLNVVLPEGNAKEFRDALTHSFSFALKKGALLKAIDGWSDSEYTQKEIEEAINPEVAVFHNGQIFIDLGMFLEQKVKDAEVIALFKNLFKIEPFLELRKQYPELKPNALAAVEVIQEAPAKTPELTRFKTTSFFQEKKKEPSLIDGQAARESCLR</sequence>
<dbReference type="STRING" id="28084.Lche_2440"/>
<proteinExistence type="predicted"/>
<accession>A0A0W0SBJ0</accession>
<evidence type="ECO:0000313" key="1">
    <source>
        <dbReference type="EMBL" id="KTC80420.1"/>
    </source>
</evidence>
<dbReference type="RefSeq" id="WP_028379832.1">
    <property type="nucleotide sequence ID" value="NZ_CAAAIT010000001.1"/>
</dbReference>